<comment type="similarity">
    <text evidence="2">Belongs to the LytR/CpsA/Psr (LCP) family.</text>
</comment>
<reference evidence="14 15" key="2">
    <citation type="submission" date="2012-02" db="EMBL/GenBank/DDBJ databases">
        <title>Improved High-Quality Draft sequence of Eubacterium cellulosolvens 6.</title>
        <authorList>
            <consortium name="US DOE Joint Genome Institute"/>
            <person name="Lucas S."/>
            <person name="Han J."/>
            <person name="Lapidus A."/>
            <person name="Cheng J.-F."/>
            <person name="Goodwin L."/>
            <person name="Pitluck S."/>
            <person name="Peters L."/>
            <person name="Mikhailova N."/>
            <person name="Gu W."/>
            <person name="Detter J.C."/>
            <person name="Han C."/>
            <person name="Tapia R."/>
            <person name="Land M."/>
            <person name="Hauser L."/>
            <person name="Kyrpides N."/>
            <person name="Ivanova N."/>
            <person name="Pagani I."/>
            <person name="Johnson E."/>
            <person name="Mukhopadhyay B."/>
            <person name="Anderson I."/>
            <person name="Woyke T."/>
        </authorList>
    </citation>
    <scope>NUCLEOTIDE SEQUENCE [LARGE SCALE GENOMIC DNA]</scope>
    <source>
        <strain evidence="14 15">6</strain>
    </source>
</reference>
<dbReference type="EMBL" id="CM001487">
    <property type="protein sequence ID" value="EIM57500.1"/>
    <property type="molecule type" value="Genomic_DNA"/>
</dbReference>
<evidence type="ECO:0000256" key="2">
    <source>
        <dbReference type="ARBA" id="ARBA00006068"/>
    </source>
</evidence>
<evidence type="ECO:0000259" key="13">
    <source>
        <dbReference type="Pfam" id="PF03816"/>
    </source>
</evidence>
<evidence type="ECO:0000256" key="4">
    <source>
        <dbReference type="ARBA" id="ARBA00022692"/>
    </source>
</evidence>
<evidence type="ECO:0000256" key="12">
    <source>
        <dbReference type="SAM" id="Phobius"/>
    </source>
</evidence>
<dbReference type="NCBIfam" id="TIGR00350">
    <property type="entry name" value="lytR_cpsA_psr"/>
    <property type="match status" value="1"/>
</dbReference>
<name>I5AUM7_EUBC6</name>
<dbReference type="Gene3D" id="3.40.630.190">
    <property type="entry name" value="LCP protein"/>
    <property type="match status" value="1"/>
</dbReference>
<evidence type="ECO:0000313" key="14">
    <source>
        <dbReference type="EMBL" id="EIM57500.1"/>
    </source>
</evidence>
<dbReference type="STRING" id="633697.EubceDRAFT1_1722"/>
<evidence type="ECO:0000256" key="5">
    <source>
        <dbReference type="ARBA" id="ARBA00022989"/>
    </source>
</evidence>
<comment type="function">
    <text evidence="9">Involved in SarA attenuation. Affects resistance to oxacillin and teicoplanin, as well as the synthesis of virulence factors.</text>
</comment>
<feature type="region of interest" description="Disordered" evidence="11">
    <location>
        <begin position="21"/>
        <end position="142"/>
    </location>
</feature>
<evidence type="ECO:0000256" key="9">
    <source>
        <dbReference type="ARBA" id="ARBA00037178"/>
    </source>
</evidence>
<keyword evidence="7 12" id="KW-0472">Membrane</keyword>
<sequence length="528" mass="58987">MNKSNNDTDSIYIAEYNAGLTVSSTPSSTGYGNAQVDPEEEHLNYYQRMQREKQRAEGKLPAGNSVKYKTAPEKKKRDPLDDTCRREDPELMEDDDLDYRDPGDTYDFGLFSPKKQKKKTDDIRKNRRKDPDDRDERPRKKKKKRKLRRIILSLLLVFAGLFAAFMLFLLVAFNRLNRTDPVADAKADEVTRAAGITPYHEAGVMNILLIGQDARNGETQTRSDSMIIASLNVKKHQITLTSLMRDMYVPISGYEANKLNAAFAYGGMETIDETIQEQFGIDIDGNAVVDFNGFLEALTSVGDLSIDLSYEEADYLNQNPALGENNDRIEGVTWDLSPGVNSLTPKQALAYSRMRYVGNSDWDRVNRQKKVIQAAFSKVKHNPFKLMQVMNEAAPSITTDMTNGYLYRAFFYALFCGTEMKTHTIPGDGEFTADTVDGMSVLMPDLPACRQSLINIIYGDGTADTVDTTTSPAQTNDDNYGENGGEDTGNSPVEGDYDGDGYPDSWGDNIDQEDADGDGIPDVWGNSW</sequence>
<evidence type="ECO:0000256" key="11">
    <source>
        <dbReference type="SAM" id="MobiDB-lite"/>
    </source>
</evidence>
<dbReference type="AlphaFoldDB" id="I5AUM7"/>
<accession>I5AUM7</accession>
<feature type="compositionally biased region" description="Basic and acidic residues" evidence="11">
    <location>
        <begin position="70"/>
        <end position="89"/>
    </location>
</feature>
<evidence type="ECO:0000256" key="8">
    <source>
        <dbReference type="ARBA" id="ARBA00023163"/>
    </source>
</evidence>
<feature type="transmembrane region" description="Helical" evidence="12">
    <location>
        <begin position="150"/>
        <end position="173"/>
    </location>
</feature>
<dbReference type="Pfam" id="PF03816">
    <property type="entry name" value="LytR_cpsA_psr"/>
    <property type="match status" value="1"/>
</dbReference>
<feature type="domain" description="Cell envelope-related transcriptional attenuator" evidence="13">
    <location>
        <begin position="222"/>
        <end position="380"/>
    </location>
</feature>
<proteinExistence type="inferred from homology"/>
<keyword evidence="5 12" id="KW-1133">Transmembrane helix</keyword>
<feature type="region of interest" description="Disordered" evidence="11">
    <location>
        <begin position="464"/>
        <end position="528"/>
    </location>
</feature>
<dbReference type="Proteomes" id="UP000005753">
    <property type="component" value="Chromosome"/>
</dbReference>
<dbReference type="PANTHER" id="PTHR33392">
    <property type="entry name" value="POLYISOPRENYL-TEICHOIC ACID--PEPTIDOGLYCAN TEICHOIC ACID TRANSFERASE TAGU"/>
    <property type="match status" value="1"/>
</dbReference>
<evidence type="ECO:0000313" key="15">
    <source>
        <dbReference type="Proteomes" id="UP000005753"/>
    </source>
</evidence>
<keyword evidence="4 12" id="KW-0812">Transmembrane</keyword>
<keyword evidence="15" id="KW-1185">Reference proteome</keyword>
<protein>
    <recommendedName>
        <fullName evidence="10">Regulatory protein MsrR</fullName>
    </recommendedName>
</protein>
<dbReference type="InterPro" id="IPR004474">
    <property type="entry name" value="LytR_CpsA_psr"/>
</dbReference>
<dbReference type="InterPro" id="IPR050922">
    <property type="entry name" value="LytR/CpsA/Psr_CW_biosynth"/>
</dbReference>
<organism evidence="14 15">
    <name type="scientific">Eubacterium cellulosolvens (strain ATCC 43171 / JCM 9499 / 6)</name>
    <name type="common">Cillobacterium cellulosolvens</name>
    <dbReference type="NCBI Taxonomy" id="633697"/>
    <lineage>
        <taxon>Bacteria</taxon>
        <taxon>Bacillati</taxon>
        <taxon>Bacillota</taxon>
        <taxon>Clostridia</taxon>
        <taxon>Eubacteriales</taxon>
        <taxon>Eubacteriaceae</taxon>
        <taxon>Eubacterium</taxon>
    </lineage>
</organism>
<feature type="compositionally biased region" description="Acidic residues" evidence="11">
    <location>
        <begin position="510"/>
        <end position="519"/>
    </location>
</feature>
<dbReference type="OrthoDB" id="27330at2"/>
<evidence type="ECO:0000256" key="1">
    <source>
        <dbReference type="ARBA" id="ARBA00004401"/>
    </source>
</evidence>
<evidence type="ECO:0000256" key="7">
    <source>
        <dbReference type="ARBA" id="ARBA00023136"/>
    </source>
</evidence>
<feature type="compositionally biased region" description="Basic and acidic residues" evidence="11">
    <location>
        <begin position="49"/>
        <end position="58"/>
    </location>
</feature>
<dbReference type="PANTHER" id="PTHR33392:SF8">
    <property type="entry name" value="REGULATORY PROTEIN MSRR"/>
    <property type="match status" value="1"/>
</dbReference>
<dbReference type="GO" id="GO:0005886">
    <property type="term" value="C:plasma membrane"/>
    <property type="evidence" value="ECO:0007669"/>
    <property type="project" value="UniProtKB-SubCell"/>
</dbReference>
<dbReference type="HOGENOM" id="CLU_515581_0_0_9"/>
<evidence type="ECO:0000256" key="3">
    <source>
        <dbReference type="ARBA" id="ARBA00022475"/>
    </source>
</evidence>
<keyword evidence="8" id="KW-0804">Transcription</keyword>
<keyword evidence="6" id="KW-0805">Transcription regulation</keyword>
<feature type="compositionally biased region" description="Polar residues" evidence="11">
    <location>
        <begin position="21"/>
        <end position="32"/>
    </location>
</feature>
<comment type="subcellular location">
    <subcellularLocation>
        <location evidence="1">Cell membrane</location>
        <topology evidence="1">Single-pass type II membrane protein</topology>
    </subcellularLocation>
</comment>
<evidence type="ECO:0000256" key="10">
    <source>
        <dbReference type="ARBA" id="ARBA00040752"/>
    </source>
</evidence>
<gene>
    <name evidence="14" type="ORF">EubceDRAFT1_1722</name>
</gene>
<reference evidence="14 15" key="1">
    <citation type="submission" date="2010-08" db="EMBL/GenBank/DDBJ databases">
        <authorList>
            <consortium name="US DOE Joint Genome Institute (JGI-PGF)"/>
            <person name="Lucas S."/>
            <person name="Copeland A."/>
            <person name="Lapidus A."/>
            <person name="Cheng J.-F."/>
            <person name="Bruce D."/>
            <person name="Goodwin L."/>
            <person name="Pitluck S."/>
            <person name="Land M.L."/>
            <person name="Hauser L."/>
            <person name="Chang Y.-J."/>
            <person name="Anderson I.J."/>
            <person name="Johnson E."/>
            <person name="Mulhopadhyay B."/>
            <person name="Kyrpides N."/>
            <person name="Woyke T.J."/>
        </authorList>
    </citation>
    <scope>NUCLEOTIDE SEQUENCE [LARGE SCALE GENOMIC DNA]</scope>
    <source>
        <strain evidence="14 15">6</strain>
    </source>
</reference>
<feature type="compositionally biased region" description="Basic and acidic residues" evidence="11">
    <location>
        <begin position="119"/>
        <end position="138"/>
    </location>
</feature>
<evidence type="ECO:0000256" key="6">
    <source>
        <dbReference type="ARBA" id="ARBA00023015"/>
    </source>
</evidence>
<dbReference type="eggNOG" id="COG1316">
    <property type="taxonomic scope" value="Bacteria"/>
</dbReference>
<keyword evidence="3" id="KW-1003">Cell membrane</keyword>